<gene>
    <name evidence="1" type="ORF">EXU28_18810</name>
</gene>
<name>A0A4Q7AEW6_9GAMM</name>
<organism evidence="1 2">
    <name type="scientific">Acinetobacter wuhouensis</name>
    <dbReference type="NCBI Taxonomy" id="1879050"/>
    <lineage>
        <taxon>Bacteria</taxon>
        <taxon>Pseudomonadati</taxon>
        <taxon>Pseudomonadota</taxon>
        <taxon>Gammaproteobacteria</taxon>
        <taxon>Moraxellales</taxon>
        <taxon>Moraxellaceae</taxon>
        <taxon>Acinetobacter</taxon>
    </lineage>
</organism>
<comment type="caution">
    <text evidence="1">The sequence shown here is derived from an EMBL/GenBank/DDBJ whole genome shotgun (WGS) entry which is preliminary data.</text>
</comment>
<accession>A0A4Q7AEW6</accession>
<dbReference type="RefSeq" id="WP_130169038.1">
    <property type="nucleotide sequence ID" value="NZ_SGSQ01000064.1"/>
</dbReference>
<evidence type="ECO:0000313" key="2">
    <source>
        <dbReference type="Proteomes" id="UP000293863"/>
    </source>
</evidence>
<keyword evidence="2" id="KW-1185">Reference proteome</keyword>
<sequence length="109" mass="12366">MSQRQPVIITGLKMSKGEFTPESGMNKGVPQPYDNLNIYTSKPFDPSNMQAVGSMEQIFKLKGSGNYYRFNKESFPLEAELEFEFDFTKTPPKPILKDIHIIKSTLSKA</sequence>
<reference evidence="1 2" key="1">
    <citation type="submission" date="2019-02" db="EMBL/GenBank/DDBJ databases">
        <title>The Batch Genome Submission of Acinetobacter spp. strains.</title>
        <authorList>
            <person name="Qin J."/>
            <person name="Hu Y."/>
            <person name="Ye H."/>
            <person name="Wei L."/>
            <person name="Feng Y."/>
            <person name="Zong Z."/>
        </authorList>
    </citation>
    <scope>NUCLEOTIDE SEQUENCE [LARGE SCALE GENOMIC DNA]</scope>
    <source>
        <strain evidence="1 2">WCHAW060049</strain>
    </source>
</reference>
<proteinExistence type="predicted"/>
<dbReference type="Proteomes" id="UP000293863">
    <property type="component" value="Unassembled WGS sequence"/>
</dbReference>
<evidence type="ECO:0000313" key="1">
    <source>
        <dbReference type="EMBL" id="RZG42620.1"/>
    </source>
</evidence>
<dbReference type="AlphaFoldDB" id="A0A4Q7AEW6"/>
<protein>
    <submittedName>
        <fullName evidence="1">Uncharacterized protein</fullName>
    </submittedName>
</protein>
<dbReference type="EMBL" id="SGSQ01000064">
    <property type="protein sequence ID" value="RZG42620.1"/>
    <property type="molecule type" value="Genomic_DNA"/>
</dbReference>